<dbReference type="Proteomes" id="UP000007800">
    <property type="component" value="Unassembled WGS sequence"/>
</dbReference>
<dbReference type="InParanoid" id="C5KRT8"/>
<feature type="region of interest" description="Disordered" evidence="1">
    <location>
        <begin position="242"/>
        <end position="270"/>
    </location>
</feature>
<protein>
    <submittedName>
        <fullName evidence="2">Uncharacterized protein</fullName>
    </submittedName>
</protein>
<dbReference type="RefSeq" id="XP_002780984.1">
    <property type="nucleotide sequence ID" value="XM_002780938.1"/>
</dbReference>
<dbReference type="AlphaFoldDB" id="C5KRT8"/>
<dbReference type="OMA" id="ADYQSAD"/>
<keyword evidence="3" id="KW-1185">Reference proteome</keyword>
<evidence type="ECO:0000256" key="1">
    <source>
        <dbReference type="SAM" id="MobiDB-lite"/>
    </source>
</evidence>
<accession>C5KRT8</accession>
<dbReference type="EMBL" id="GG675931">
    <property type="protein sequence ID" value="EER12779.1"/>
    <property type="molecule type" value="Genomic_DNA"/>
</dbReference>
<reference evidence="2 3" key="1">
    <citation type="submission" date="2008-07" db="EMBL/GenBank/DDBJ databases">
        <authorList>
            <person name="El-Sayed N."/>
            <person name="Caler E."/>
            <person name="Inman J."/>
            <person name="Amedeo P."/>
            <person name="Hass B."/>
            <person name="Wortman J."/>
        </authorList>
    </citation>
    <scope>NUCLEOTIDE SEQUENCE [LARGE SCALE GENOMIC DNA]</scope>
    <source>
        <strain evidence="3">ATCC 50983 / TXsc</strain>
    </source>
</reference>
<dbReference type="GeneID" id="9058977"/>
<evidence type="ECO:0000313" key="2">
    <source>
        <dbReference type="EMBL" id="EER12779.1"/>
    </source>
</evidence>
<dbReference type="OrthoDB" id="434504at2759"/>
<evidence type="ECO:0000313" key="3">
    <source>
        <dbReference type="Proteomes" id="UP000007800"/>
    </source>
</evidence>
<name>C5KRT8_PERM5</name>
<sequence length="393" mass="43032">MKKIVRDWTRAAASGGGSGRQNRGRSSSHKDHPGEASSEVAELRNRVAQMEDELVTAKDAARLQKEQLDKSLLEYTAALQRIVSLEKMIASKADVEEQNEQLQEKVIELIGECQSLRTPVVETQTLGRLSVEEAAMIIDGKQEALNLGSPPSVVELMDGSEQEATTTRIHDLESRLSKFVVFEDPLKPGRQWCGERRLREYLIAVCAENTRLKALRSSPAESAAGTGIDGDLRGNGAFHPRCRTVDPDGDSSGGEIVPRQTEKGDGVHGLEDAAVGNTTMERRPTESAKSIRGLERHLIRVLEDYLMQREAQLDRALGLSLASKMIGSAVYSSDDGGPADESAAMEELVTELRQEITVKNNLCDQLALRLADYQSADARQGWSQKTENAILAL</sequence>
<feature type="compositionally biased region" description="Basic and acidic residues" evidence="1">
    <location>
        <begin position="260"/>
        <end position="270"/>
    </location>
</feature>
<organism evidence="3">
    <name type="scientific">Perkinsus marinus (strain ATCC 50983 / TXsc)</name>
    <dbReference type="NCBI Taxonomy" id="423536"/>
    <lineage>
        <taxon>Eukaryota</taxon>
        <taxon>Sar</taxon>
        <taxon>Alveolata</taxon>
        <taxon>Perkinsozoa</taxon>
        <taxon>Perkinsea</taxon>
        <taxon>Perkinsida</taxon>
        <taxon>Perkinsidae</taxon>
        <taxon>Perkinsus</taxon>
    </lineage>
</organism>
<feature type="region of interest" description="Disordered" evidence="1">
    <location>
        <begin position="1"/>
        <end position="45"/>
    </location>
</feature>
<gene>
    <name evidence="2" type="ORF">Pmar_PMAR018033</name>
</gene>
<proteinExistence type="predicted"/>